<evidence type="ECO:0000313" key="3">
    <source>
        <dbReference type="Proteomes" id="UP001596303"/>
    </source>
</evidence>
<proteinExistence type="predicted"/>
<comment type="caution">
    <text evidence="2">The sequence shown here is derived from an EMBL/GenBank/DDBJ whole genome shotgun (WGS) entry which is preliminary data.</text>
</comment>
<keyword evidence="1" id="KW-0732">Signal</keyword>
<gene>
    <name evidence="2" type="ORF">ACFQDM_16020</name>
</gene>
<feature type="signal peptide" evidence="1">
    <location>
        <begin position="1"/>
        <end position="25"/>
    </location>
</feature>
<evidence type="ECO:0000256" key="1">
    <source>
        <dbReference type="SAM" id="SignalP"/>
    </source>
</evidence>
<accession>A0ABW1SDF6</accession>
<sequence>MHKRSGVRALLMLLVLASLVPVAQAGPRLKEYYGKSDDGREFRYVRIERPPLQDAVMKFYRPLFDPANDAYWAQRVVFEKNFSLSDFELRAYCVEQTGGYWQCFGKLTAGEACQNVWVEGERAHVTFDETKLVHQMNYRTVRKGCKSGMVDTRSCTFARCDEYHSVSDDLIYRSFRTSAD</sequence>
<dbReference type="Proteomes" id="UP001596303">
    <property type="component" value="Unassembled WGS sequence"/>
</dbReference>
<keyword evidence="3" id="KW-1185">Reference proteome</keyword>
<dbReference type="EMBL" id="JBHSSW010000065">
    <property type="protein sequence ID" value="MFC6199588.1"/>
    <property type="molecule type" value="Genomic_DNA"/>
</dbReference>
<evidence type="ECO:0000313" key="2">
    <source>
        <dbReference type="EMBL" id="MFC6199588.1"/>
    </source>
</evidence>
<protein>
    <submittedName>
        <fullName evidence="2">Uncharacterized protein</fullName>
    </submittedName>
</protein>
<dbReference type="RefSeq" id="WP_377380741.1">
    <property type="nucleotide sequence ID" value="NZ_JBHSSW010000065.1"/>
</dbReference>
<feature type="chain" id="PRO_5045103250" evidence="1">
    <location>
        <begin position="26"/>
        <end position="180"/>
    </location>
</feature>
<name>A0ABW1SDF6_9PROT</name>
<organism evidence="2 3">
    <name type="scientific">Ponticaulis profundi</name>
    <dbReference type="NCBI Taxonomy" id="2665222"/>
    <lineage>
        <taxon>Bacteria</taxon>
        <taxon>Pseudomonadati</taxon>
        <taxon>Pseudomonadota</taxon>
        <taxon>Alphaproteobacteria</taxon>
        <taxon>Hyphomonadales</taxon>
        <taxon>Hyphomonadaceae</taxon>
        <taxon>Ponticaulis</taxon>
    </lineage>
</organism>
<reference evidence="3" key="1">
    <citation type="journal article" date="2019" name="Int. J. Syst. Evol. Microbiol.">
        <title>The Global Catalogue of Microorganisms (GCM) 10K type strain sequencing project: providing services to taxonomists for standard genome sequencing and annotation.</title>
        <authorList>
            <consortium name="The Broad Institute Genomics Platform"/>
            <consortium name="The Broad Institute Genome Sequencing Center for Infectious Disease"/>
            <person name="Wu L."/>
            <person name="Ma J."/>
        </authorList>
    </citation>
    <scope>NUCLEOTIDE SEQUENCE [LARGE SCALE GENOMIC DNA]</scope>
    <source>
        <strain evidence="3">CGMCC-1.15741</strain>
    </source>
</reference>